<dbReference type="Proteomes" id="UP001307889">
    <property type="component" value="Chromosome 1"/>
</dbReference>
<dbReference type="InterPro" id="IPR010562">
    <property type="entry name" value="Haemolymph_juvenile_hormone-bd"/>
</dbReference>
<dbReference type="EMBL" id="AP028909">
    <property type="protein sequence ID" value="BES87590.1"/>
    <property type="molecule type" value="Genomic_DNA"/>
</dbReference>
<keyword evidence="1" id="KW-0732">Signal</keyword>
<evidence type="ECO:0000256" key="1">
    <source>
        <dbReference type="SAM" id="SignalP"/>
    </source>
</evidence>
<dbReference type="InterPro" id="IPR038606">
    <property type="entry name" value="To_sf"/>
</dbReference>
<proteinExistence type="predicted"/>
<keyword evidence="3" id="KW-1185">Reference proteome</keyword>
<gene>
    <name evidence="2" type="ORF">NTJ_00395</name>
</gene>
<evidence type="ECO:0000313" key="2">
    <source>
        <dbReference type="EMBL" id="BES87590.1"/>
    </source>
</evidence>
<sequence length="256" mass="28345">MKYFAIALVASVLGSALCASIEDRSQSGNGRVLDLVKAAFSYASKVASKWDPIPLSDLYENHSTGSDPQYDLVITQLNRKIAGVANVSLENIETDDVALTAKFLVVNPEIQFNSDYYEVFGTALNRNVSGSGPFRSRFMNVTALFSVRFEEDPSTKALSIPSLSELYNISSVVVDLANIQVEGVTKEETEAYVEKEVLKYFYANKGNFEKFFPEVLRQELNDEMYGMTMAEVTQWLKENTPKLSSAAILKALGLNV</sequence>
<dbReference type="Pfam" id="PF06585">
    <property type="entry name" value="JHBP"/>
    <property type="match status" value="1"/>
</dbReference>
<name>A0ABN7A694_9HEMI</name>
<feature type="signal peptide" evidence="1">
    <location>
        <begin position="1"/>
        <end position="18"/>
    </location>
</feature>
<evidence type="ECO:0000313" key="3">
    <source>
        <dbReference type="Proteomes" id="UP001307889"/>
    </source>
</evidence>
<reference evidence="2 3" key="1">
    <citation type="submission" date="2023-09" db="EMBL/GenBank/DDBJ databases">
        <title>Nesidiocoris tenuis whole genome shotgun sequence.</title>
        <authorList>
            <person name="Shibata T."/>
            <person name="Shimoda M."/>
            <person name="Kobayashi T."/>
            <person name="Uehara T."/>
        </authorList>
    </citation>
    <scope>NUCLEOTIDE SEQUENCE [LARGE SCALE GENOMIC DNA]</scope>
    <source>
        <strain evidence="2 3">Japan</strain>
    </source>
</reference>
<feature type="chain" id="PRO_5045594254" evidence="1">
    <location>
        <begin position="19"/>
        <end position="256"/>
    </location>
</feature>
<protein>
    <submittedName>
        <fullName evidence="2">Uncharacterized protein</fullName>
    </submittedName>
</protein>
<dbReference type="Gene3D" id="3.15.10.30">
    <property type="entry name" value="Haemolymph juvenile hormone binding protein"/>
    <property type="match status" value="1"/>
</dbReference>
<organism evidence="2 3">
    <name type="scientific">Nesidiocoris tenuis</name>
    <dbReference type="NCBI Taxonomy" id="355587"/>
    <lineage>
        <taxon>Eukaryota</taxon>
        <taxon>Metazoa</taxon>
        <taxon>Ecdysozoa</taxon>
        <taxon>Arthropoda</taxon>
        <taxon>Hexapoda</taxon>
        <taxon>Insecta</taxon>
        <taxon>Pterygota</taxon>
        <taxon>Neoptera</taxon>
        <taxon>Paraneoptera</taxon>
        <taxon>Hemiptera</taxon>
        <taxon>Heteroptera</taxon>
        <taxon>Panheteroptera</taxon>
        <taxon>Cimicomorpha</taxon>
        <taxon>Miridae</taxon>
        <taxon>Dicyphina</taxon>
        <taxon>Nesidiocoris</taxon>
    </lineage>
</organism>
<accession>A0ABN7A694</accession>